<evidence type="ECO:0000313" key="1">
    <source>
        <dbReference type="EMBL" id="MEQ4481434.1"/>
    </source>
</evidence>
<protein>
    <submittedName>
        <fullName evidence="1">HEAT repeat domain-containing protein</fullName>
    </submittedName>
</protein>
<dbReference type="InterPro" id="IPR008775">
    <property type="entry name" value="Phytyl_CoA_dOase-like"/>
</dbReference>
<comment type="caution">
    <text evidence="1">The sequence shown here is derived from an EMBL/GenBank/DDBJ whole genome shotgun (WGS) entry which is preliminary data.</text>
</comment>
<accession>A0ABV1KMY9</accession>
<dbReference type="Pfam" id="PF05721">
    <property type="entry name" value="PhyH"/>
    <property type="match status" value="1"/>
</dbReference>
<organism evidence="1 2">
    <name type="scientific">Cohnella silvisoli</name>
    <dbReference type="NCBI Taxonomy" id="2873699"/>
    <lineage>
        <taxon>Bacteria</taxon>
        <taxon>Bacillati</taxon>
        <taxon>Bacillota</taxon>
        <taxon>Bacilli</taxon>
        <taxon>Bacillales</taxon>
        <taxon>Paenibacillaceae</taxon>
        <taxon>Cohnella</taxon>
    </lineage>
</organism>
<dbReference type="InterPro" id="IPR011989">
    <property type="entry name" value="ARM-like"/>
</dbReference>
<dbReference type="InterPro" id="IPR004155">
    <property type="entry name" value="PBS_lyase_HEAT"/>
</dbReference>
<dbReference type="Gene3D" id="1.25.10.10">
    <property type="entry name" value="Leucine-rich Repeat Variant"/>
    <property type="match status" value="2"/>
</dbReference>
<proteinExistence type="predicted"/>
<dbReference type="Proteomes" id="UP001493487">
    <property type="component" value="Unassembled WGS sequence"/>
</dbReference>
<name>A0ABV1KMY9_9BACL</name>
<dbReference type="SUPFAM" id="SSF48371">
    <property type="entry name" value="ARM repeat"/>
    <property type="match status" value="1"/>
</dbReference>
<dbReference type="EMBL" id="JASKHM010000001">
    <property type="protein sequence ID" value="MEQ4481434.1"/>
    <property type="molecule type" value="Genomic_DNA"/>
</dbReference>
<dbReference type="Pfam" id="PF13646">
    <property type="entry name" value="HEAT_2"/>
    <property type="match status" value="1"/>
</dbReference>
<reference evidence="1 2" key="1">
    <citation type="journal article" date="2023" name="Genome Announc.">
        <title>Pan-Genome Analyses of the Genus Cohnella and Proposal of the Novel Species Cohnella silvisoli sp. nov., Isolated from Forest Soil.</title>
        <authorList>
            <person name="Wang C."/>
            <person name="Mao L."/>
            <person name="Bao G."/>
            <person name="Zhu H."/>
        </authorList>
    </citation>
    <scope>NUCLEOTIDE SEQUENCE [LARGE SCALE GENOMIC DNA]</scope>
    <source>
        <strain evidence="1 2">NL03-T5-1</strain>
    </source>
</reference>
<evidence type="ECO:0000313" key="2">
    <source>
        <dbReference type="Proteomes" id="UP001493487"/>
    </source>
</evidence>
<dbReference type="PANTHER" id="PTHR12697">
    <property type="entry name" value="PBS LYASE HEAT-LIKE PROTEIN"/>
    <property type="match status" value="1"/>
</dbReference>
<dbReference type="RefSeq" id="WP_232182061.1">
    <property type="nucleotide sequence ID" value="NZ_JAIOAP010000001.1"/>
</dbReference>
<dbReference type="SUPFAM" id="SSF51197">
    <property type="entry name" value="Clavaminate synthase-like"/>
    <property type="match status" value="1"/>
</dbReference>
<keyword evidence="2" id="KW-1185">Reference proteome</keyword>
<dbReference type="PANTHER" id="PTHR12697:SF5">
    <property type="entry name" value="DEOXYHYPUSINE HYDROXYLASE"/>
    <property type="match status" value="1"/>
</dbReference>
<dbReference type="InterPro" id="IPR016024">
    <property type="entry name" value="ARM-type_fold"/>
</dbReference>
<gene>
    <name evidence="1" type="ORF">QJS35_03375</name>
</gene>
<sequence length="468" mass="52479">MNRTQPLLLTDDQMKAFIRDGVLLLKTDFPQAFHDRLLEQLNEVYQEEGNPGNNILPRIRELQKVFDHPVITGALTSVLGPNYLMHTHRHGHYNAAPTPGEWHKDSYWGYGRIRSHHSWWAMVMYFPQDTPIKLGPTGVMPGTQYYDTRTFAKDNPEGEVTASGEAGTFALIHYDIWHRSTANILGTPRYMLKFEFMRTQAPEKPSWNNADTKWSSPEKSNSSIVSQPVLWEENWNWMSGRIGSLSDSKPDDADTIKQLSLQFEEKGEPAALNAAYELSSRGAGGTEALLKLLRHDNVRVSRMAAYGLSVSGQRAIQGLIVALYDERDETVNNAVFALGELRGLAAPAVPKIVNLLSTRGERVRSTVAETLGLIAEPVNETVDGLIKCLRDTDEQVRFTAALSLLRMGPAAKAAVPELEKALDDENRYVRGHSAEALRAIDTEEAREILMKELFNLRWCSTTTKANTF</sequence>
<dbReference type="SMART" id="SM00567">
    <property type="entry name" value="EZ_HEAT"/>
    <property type="match status" value="3"/>
</dbReference>
<dbReference type="Gene3D" id="2.60.120.620">
    <property type="entry name" value="q2cbj1_9rhob like domain"/>
    <property type="match status" value="1"/>
</dbReference>